<dbReference type="AlphaFoldDB" id="A0A6D2HX79"/>
<comment type="caution">
    <text evidence="2">The sequence shown here is derived from an EMBL/GenBank/DDBJ whole genome shotgun (WGS) entry which is preliminary data.</text>
</comment>
<dbReference type="Proteomes" id="UP000467841">
    <property type="component" value="Unassembled WGS sequence"/>
</dbReference>
<dbReference type="GO" id="GO:0003824">
    <property type="term" value="F:catalytic activity"/>
    <property type="evidence" value="ECO:0007669"/>
    <property type="project" value="InterPro"/>
</dbReference>
<protein>
    <recommendedName>
        <fullName evidence="1">Endonuclease/exonuclease/phosphatase domain-containing protein</fullName>
    </recommendedName>
</protein>
<dbReference type="PANTHER" id="PTHR33710">
    <property type="entry name" value="BNAC02G09200D PROTEIN"/>
    <property type="match status" value="1"/>
</dbReference>
<evidence type="ECO:0000313" key="3">
    <source>
        <dbReference type="Proteomes" id="UP000467841"/>
    </source>
</evidence>
<feature type="domain" description="Endonuclease/exonuclease/phosphatase" evidence="1">
    <location>
        <begin position="5"/>
        <end position="148"/>
    </location>
</feature>
<dbReference type="Gene3D" id="3.60.10.10">
    <property type="entry name" value="Endonuclease/exonuclease/phosphatase"/>
    <property type="match status" value="1"/>
</dbReference>
<gene>
    <name evidence="2" type="ORF">MERR_LOCUS6442</name>
</gene>
<proteinExistence type="predicted"/>
<reference evidence="2" key="1">
    <citation type="submission" date="2020-01" db="EMBL/GenBank/DDBJ databases">
        <authorList>
            <person name="Mishra B."/>
        </authorList>
    </citation>
    <scope>NUCLEOTIDE SEQUENCE [LARGE SCALE GENOMIC DNA]</scope>
</reference>
<sequence>MVPPHSRGGGGLAHLWKKEIELRILHQCDNFIDTEIRFQGKTFMATFVYGAPDKENRKAVWDAIIEKTEGRDTPWLLTGDFNEILDNSEKVGGPARQENSFVDFRSFMSECDLYDLRHSGNFLSWRGVRYKHNVKCRLDRAMAKSAWIEAYPSGRCEYLNYEGSSHRPIITFFYPAKKKRKGLFRYDRSLRNNEEVKLLVERRLGRLTPTQI</sequence>
<accession>A0A6D2HX79</accession>
<dbReference type="InterPro" id="IPR036691">
    <property type="entry name" value="Endo/exonu/phosph_ase_sf"/>
</dbReference>
<name>A0A6D2HX79_9BRAS</name>
<dbReference type="EMBL" id="CACVBM020000444">
    <property type="protein sequence ID" value="CAA7019207.1"/>
    <property type="molecule type" value="Genomic_DNA"/>
</dbReference>
<organism evidence="2 3">
    <name type="scientific">Microthlaspi erraticum</name>
    <dbReference type="NCBI Taxonomy" id="1685480"/>
    <lineage>
        <taxon>Eukaryota</taxon>
        <taxon>Viridiplantae</taxon>
        <taxon>Streptophyta</taxon>
        <taxon>Embryophyta</taxon>
        <taxon>Tracheophyta</taxon>
        <taxon>Spermatophyta</taxon>
        <taxon>Magnoliopsida</taxon>
        <taxon>eudicotyledons</taxon>
        <taxon>Gunneridae</taxon>
        <taxon>Pentapetalae</taxon>
        <taxon>rosids</taxon>
        <taxon>malvids</taxon>
        <taxon>Brassicales</taxon>
        <taxon>Brassicaceae</taxon>
        <taxon>Coluteocarpeae</taxon>
        <taxon>Microthlaspi</taxon>
    </lineage>
</organism>
<dbReference type="InterPro" id="IPR005135">
    <property type="entry name" value="Endo/exonuclease/phosphatase"/>
</dbReference>
<keyword evidence="3" id="KW-1185">Reference proteome</keyword>
<evidence type="ECO:0000259" key="1">
    <source>
        <dbReference type="Pfam" id="PF03372"/>
    </source>
</evidence>
<dbReference type="SUPFAM" id="SSF56219">
    <property type="entry name" value="DNase I-like"/>
    <property type="match status" value="1"/>
</dbReference>
<dbReference type="PANTHER" id="PTHR33710:SF79">
    <property type="entry name" value="OS06G0205337 PROTEIN"/>
    <property type="match status" value="1"/>
</dbReference>
<dbReference type="Pfam" id="PF03372">
    <property type="entry name" value="Exo_endo_phos"/>
    <property type="match status" value="1"/>
</dbReference>
<dbReference type="OrthoDB" id="1110142at2759"/>
<evidence type="ECO:0000313" key="2">
    <source>
        <dbReference type="EMBL" id="CAA7019207.1"/>
    </source>
</evidence>